<dbReference type="InterPro" id="IPR006434">
    <property type="entry name" value="Pyrimidine_nucleotidase_eu"/>
</dbReference>
<dbReference type="OrthoDB" id="10014216at2759"/>
<dbReference type="GO" id="GO:0009117">
    <property type="term" value="P:nucleotide metabolic process"/>
    <property type="evidence" value="ECO:0007669"/>
    <property type="project" value="UniProtKB-KW"/>
</dbReference>
<dbReference type="STRING" id="578462.A0A0L0RX76"/>
<dbReference type="EC" id="3.1.3.5" evidence="3"/>
<dbReference type="AlphaFoldDB" id="A0A0L0RX76"/>
<dbReference type="InterPro" id="IPR023214">
    <property type="entry name" value="HAD_sf"/>
</dbReference>
<dbReference type="Pfam" id="PF05822">
    <property type="entry name" value="UMPH-1"/>
    <property type="match status" value="1"/>
</dbReference>
<evidence type="ECO:0000256" key="4">
    <source>
        <dbReference type="ARBA" id="ARBA00022723"/>
    </source>
</evidence>
<organism evidence="9 10">
    <name type="scientific">Allomyces macrogynus (strain ATCC 38327)</name>
    <name type="common">Allomyces javanicus var. macrogynus</name>
    <dbReference type="NCBI Taxonomy" id="578462"/>
    <lineage>
        <taxon>Eukaryota</taxon>
        <taxon>Fungi</taxon>
        <taxon>Fungi incertae sedis</taxon>
        <taxon>Blastocladiomycota</taxon>
        <taxon>Blastocladiomycetes</taxon>
        <taxon>Blastocladiales</taxon>
        <taxon>Blastocladiaceae</taxon>
        <taxon>Allomyces</taxon>
    </lineage>
</organism>
<dbReference type="SUPFAM" id="SSF56784">
    <property type="entry name" value="HAD-like"/>
    <property type="match status" value="1"/>
</dbReference>
<reference evidence="10" key="2">
    <citation type="submission" date="2009-11" db="EMBL/GenBank/DDBJ databases">
        <title>The Genome Sequence of Allomyces macrogynus strain ATCC 38327.</title>
        <authorList>
            <consortium name="The Broad Institute Genome Sequencing Platform"/>
            <person name="Russ C."/>
            <person name="Cuomo C."/>
            <person name="Shea T."/>
            <person name="Young S.K."/>
            <person name="Zeng Q."/>
            <person name="Koehrsen M."/>
            <person name="Haas B."/>
            <person name="Borodovsky M."/>
            <person name="Guigo R."/>
            <person name="Alvarado L."/>
            <person name="Berlin A."/>
            <person name="Borenstein D."/>
            <person name="Chen Z."/>
            <person name="Engels R."/>
            <person name="Freedman E."/>
            <person name="Gellesch M."/>
            <person name="Goldberg J."/>
            <person name="Griggs A."/>
            <person name="Gujja S."/>
            <person name="Heiman D."/>
            <person name="Hepburn T."/>
            <person name="Howarth C."/>
            <person name="Jen D."/>
            <person name="Larson L."/>
            <person name="Lewis B."/>
            <person name="Mehta T."/>
            <person name="Park D."/>
            <person name="Pearson M."/>
            <person name="Roberts A."/>
            <person name="Saif S."/>
            <person name="Shenoy N."/>
            <person name="Sisk P."/>
            <person name="Stolte C."/>
            <person name="Sykes S."/>
            <person name="Walk T."/>
            <person name="White J."/>
            <person name="Yandava C."/>
            <person name="Burger G."/>
            <person name="Gray M.W."/>
            <person name="Holland P.W.H."/>
            <person name="King N."/>
            <person name="Lang F.B.F."/>
            <person name="Roger A.J."/>
            <person name="Ruiz-Trillo I."/>
            <person name="Lander E."/>
            <person name="Nusbaum C."/>
        </authorList>
    </citation>
    <scope>NUCLEOTIDE SEQUENCE [LARGE SCALE GENOMIC DNA]</scope>
    <source>
        <strain evidence="10">ATCC 38327</strain>
    </source>
</reference>
<keyword evidence="5" id="KW-0547">Nucleotide-binding</keyword>
<keyword evidence="7" id="KW-0460">Magnesium</keyword>
<dbReference type="Gene3D" id="3.40.50.1000">
    <property type="entry name" value="HAD superfamily/HAD-like"/>
    <property type="match status" value="1"/>
</dbReference>
<accession>A0A0L0RX76</accession>
<evidence type="ECO:0000256" key="7">
    <source>
        <dbReference type="ARBA" id="ARBA00022842"/>
    </source>
</evidence>
<evidence type="ECO:0000256" key="2">
    <source>
        <dbReference type="ARBA" id="ARBA00008389"/>
    </source>
</evidence>
<dbReference type="GO" id="GO:0000166">
    <property type="term" value="F:nucleotide binding"/>
    <property type="evidence" value="ECO:0007669"/>
    <property type="project" value="UniProtKB-KW"/>
</dbReference>
<dbReference type="GO" id="GO:0000287">
    <property type="term" value="F:magnesium ion binding"/>
    <property type="evidence" value="ECO:0007669"/>
    <property type="project" value="InterPro"/>
</dbReference>
<dbReference type="GO" id="GO:0008253">
    <property type="term" value="F:5'-nucleotidase activity"/>
    <property type="evidence" value="ECO:0007669"/>
    <property type="project" value="UniProtKB-EC"/>
</dbReference>
<dbReference type="EMBL" id="GG745328">
    <property type="protein sequence ID" value="KNE54745.1"/>
    <property type="molecule type" value="Genomic_DNA"/>
</dbReference>
<dbReference type="Gene3D" id="1.10.150.340">
    <property type="entry name" value="Pyrimidine 5'-nucleotidase (UMPH-1), N-terminal domain"/>
    <property type="match status" value="1"/>
</dbReference>
<keyword evidence="8" id="KW-0546">Nucleotide metabolism</keyword>
<evidence type="ECO:0000313" key="10">
    <source>
        <dbReference type="Proteomes" id="UP000054350"/>
    </source>
</evidence>
<dbReference type="FunFam" id="1.10.150.340:FF:000001">
    <property type="entry name" value="Cytosolic 5-nucleotidase 3-like"/>
    <property type="match status" value="1"/>
</dbReference>
<dbReference type="InterPro" id="IPR036412">
    <property type="entry name" value="HAD-like_sf"/>
</dbReference>
<keyword evidence="10" id="KW-1185">Reference proteome</keyword>
<protein>
    <recommendedName>
        <fullName evidence="3">5'-nucleotidase</fullName>
        <ecNumber evidence="3">3.1.3.5</ecNumber>
    </recommendedName>
</protein>
<comment type="catalytic activity">
    <reaction evidence="1">
        <text>a ribonucleoside 5'-phosphate + H2O = a ribonucleoside + phosphate</text>
        <dbReference type="Rhea" id="RHEA:12484"/>
        <dbReference type="ChEBI" id="CHEBI:15377"/>
        <dbReference type="ChEBI" id="CHEBI:18254"/>
        <dbReference type="ChEBI" id="CHEBI:43474"/>
        <dbReference type="ChEBI" id="CHEBI:58043"/>
        <dbReference type="EC" id="3.1.3.5"/>
    </reaction>
</comment>
<dbReference type="PANTHER" id="PTHR13045">
    <property type="entry name" value="5'-NUCLEOTIDASE"/>
    <property type="match status" value="1"/>
</dbReference>
<keyword evidence="6 9" id="KW-0378">Hydrolase</keyword>
<dbReference type="PANTHER" id="PTHR13045:SF0">
    <property type="entry name" value="7-METHYLGUANOSINE PHOSPHATE-SPECIFIC 5'-NUCLEOTIDASE"/>
    <property type="match status" value="1"/>
</dbReference>
<evidence type="ECO:0000313" key="9">
    <source>
        <dbReference type="EMBL" id="KNE54745.1"/>
    </source>
</evidence>
<proteinExistence type="inferred from homology"/>
<evidence type="ECO:0000256" key="1">
    <source>
        <dbReference type="ARBA" id="ARBA00000815"/>
    </source>
</evidence>
<dbReference type="SFLD" id="SFLDS00003">
    <property type="entry name" value="Haloacid_Dehalogenase"/>
    <property type="match status" value="1"/>
</dbReference>
<dbReference type="eggNOG" id="KOG3128">
    <property type="taxonomic scope" value="Eukaryota"/>
</dbReference>
<dbReference type="GO" id="GO:0005737">
    <property type="term" value="C:cytoplasm"/>
    <property type="evidence" value="ECO:0007669"/>
    <property type="project" value="InterPro"/>
</dbReference>
<evidence type="ECO:0000256" key="5">
    <source>
        <dbReference type="ARBA" id="ARBA00022741"/>
    </source>
</evidence>
<evidence type="ECO:0000256" key="3">
    <source>
        <dbReference type="ARBA" id="ARBA00012643"/>
    </source>
</evidence>
<reference evidence="9 10" key="1">
    <citation type="submission" date="2009-11" db="EMBL/GenBank/DDBJ databases">
        <title>Annotation of Allomyces macrogynus ATCC 38327.</title>
        <authorList>
            <consortium name="The Broad Institute Genome Sequencing Platform"/>
            <person name="Russ C."/>
            <person name="Cuomo C."/>
            <person name="Burger G."/>
            <person name="Gray M.W."/>
            <person name="Holland P.W.H."/>
            <person name="King N."/>
            <person name="Lang F.B.F."/>
            <person name="Roger A.J."/>
            <person name="Ruiz-Trillo I."/>
            <person name="Young S.K."/>
            <person name="Zeng Q."/>
            <person name="Gargeya S."/>
            <person name="Fitzgerald M."/>
            <person name="Haas B."/>
            <person name="Abouelleil A."/>
            <person name="Alvarado L."/>
            <person name="Arachchi H.M."/>
            <person name="Berlin A."/>
            <person name="Chapman S.B."/>
            <person name="Gearin G."/>
            <person name="Goldberg J."/>
            <person name="Griggs A."/>
            <person name="Gujja S."/>
            <person name="Hansen M."/>
            <person name="Heiman D."/>
            <person name="Howarth C."/>
            <person name="Larimer J."/>
            <person name="Lui A."/>
            <person name="MacDonald P.J.P."/>
            <person name="McCowen C."/>
            <person name="Montmayeur A."/>
            <person name="Murphy C."/>
            <person name="Neiman D."/>
            <person name="Pearson M."/>
            <person name="Priest M."/>
            <person name="Roberts A."/>
            <person name="Saif S."/>
            <person name="Shea T."/>
            <person name="Sisk P."/>
            <person name="Stolte C."/>
            <person name="Sykes S."/>
            <person name="Wortman J."/>
            <person name="Nusbaum C."/>
            <person name="Birren B."/>
        </authorList>
    </citation>
    <scope>NUCLEOTIDE SEQUENCE [LARGE SCALE GENOMIC DNA]</scope>
    <source>
        <strain evidence="9 10">ATCC 38327</strain>
    </source>
</reference>
<dbReference type="VEuPathDB" id="FungiDB:AMAG_00704"/>
<dbReference type="Proteomes" id="UP000054350">
    <property type="component" value="Unassembled WGS sequence"/>
</dbReference>
<dbReference type="OMA" id="GPERMQI"/>
<gene>
    <name evidence="9" type="ORF">AMAG_00704</name>
</gene>
<comment type="similarity">
    <text evidence="2">Belongs to the pyrimidine 5'-nucleotidase family.</text>
</comment>
<name>A0A0L0RX76_ALLM3</name>
<sequence>MLACPRSIVNPASLLVLNRLARPAPQRGPLAAPKNSVSRASACRYFNTIRLARRPPTTKIMTSNHADGLPPTPAHTAAAHALLASYLDRPRDVAHLAVRNVAKVAAKMAQILADGPEHVHVVSDFDMTMTKFWVNGSRGPSSHGVVERSSVVSPKFKAFARELYNTYYPMEIDPNMPRDVKYQKMDEWWRKAHDGIVAENINRERLAQMVQETAMTWRAGLADLLAATQALDIYFMVFSAGIKDLIKEILRQNALLLPHVHVVSNEMIFDANGDVTGFREPVIHTFNKSEVVLAATATDGEMVTPEARHYRAIRDRRNVILMGDSLGDVHMADGIDHKVCLRVGFCNHDPDTWLEKYMDAFDVVVTDDAGFDVVLDLVAQLRAGAKQQKSSADGVSGANVRS</sequence>
<keyword evidence="4" id="KW-0479">Metal-binding</keyword>
<evidence type="ECO:0000256" key="6">
    <source>
        <dbReference type="ARBA" id="ARBA00022801"/>
    </source>
</evidence>
<evidence type="ECO:0000256" key="8">
    <source>
        <dbReference type="ARBA" id="ARBA00023080"/>
    </source>
</evidence>
<dbReference type="SFLD" id="SFLDG01128">
    <property type="entry name" value="C1.4:_5'-Nucleotidase_Like"/>
    <property type="match status" value="1"/>
</dbReference>